<keyword evidence="2" id="KW-0863">Zinc-finger</keyword>
<keyword evidence="3" id="KW-0862">Zinc</keyword>
<evidence type="ECO:0000313" key="4">
    <source>
        <dbReference type="EMBL" id="CAH1241179.1"/>
    </source>
</evidence>
<dbReference type="Proteomes" id="UP000838412">
    <property type="component" value="Chromosome 12"/>
</dbReference>
<evidence type="ECO:0000256" key="2">
    <source>
        <dbReference type="ARBA" id="ARBA00022771"/>
    </source>
</evidence>
<sequence>MREDIYKDLECDFLAQVEDALEHTAPKRQQDKQLQAIMTTFERENLTCCIHLGVFEKSPRLLPCLHHLCDDCLTALMRNCITFRCPLCMKKYWVPWQGIKAFKQDPRLLSLRNKLKQAMNSRRTTLRHLLNSAFLPWV</sequence>
<evidence type="ECO:0000256" key="1">
    <source>
        <dbReference type="ARBA" id="ARBA00022723"/>
    </source>
</evidence>
<keyword evidence="1" id="KW-0479">Metal-binding</keyword>
<dbReference type="Gene3D" id="3.30.40.10">
    <property type="entry name" value="Zinc/RING finger domain, C3HC4 (zinc finger)"/>
    <property type="match status" value="1"/>
</dbReference>
<dbReference type="GO" id="GO:0008270">
    <property type="term" value="F:zinc ion binding"/>
    <property type="evidence" value="ECO:0007669"/>
    <property type="project" value="UniProtKB-KW"/>
</dbReference>
<proteinExistence type="predicted"/>
<evidence type="ECO:0000256" key="3">
    <source>
        <dbReference type="ARBA" id="ARBA00022833"/>
    </source>
</evidence>
<keyword evidence="5" id="KW-1185">Reference proteome</keyword>
<gene>
    <name evidence="4" type="primary">TRIM3</name>
    <name evidence="4" type="ORF">BLAG_LOCUS4926</name>
</gene>
<organism evidence="4 5">
    <name type="scientific">Branchiostoma lanceolatum</name>
    <name type="common">Common lancelet</name>
    <name type="synonym">Amphioxus lanceolatum</name>
    <dbReference type="NCBI Taxonomy" id="7740"/>
    <lineage>
        <taxon>Eukaryota</taxon>
        <taxon>Metazoa</taxon>
        <taxon>Chordata</taxon>
        <taxon>Cephalochordata</taxon>
        <taxon>Leptocardii</taxon>
        <taxon>Amphioxiformes</taxon>
        <taxon>Branchiostomatidae</taxon>
        <taxon>Branchiostoma</taxon>
    </lineage>
</organism>
<name>A0A8J9YT01_BRALA</name>
<dbReference type="OrthoDB" id="10024282at2759"/>
<dbReference type="InterPro" id="IPR013083">
    <property type="entry name" value="Znf_RING/FYVE/PHD"/>
</dbReference>
<evidence type="ECO:0000313" key="5">
    <source>
        <dbReference type="Proteomes" id="UP000838412"/>
    </source>
</evidence>
<reference evidence="4" key="1">
    <citation type="submission" date="2022-01" db="EMBL/GenBank/DDBJ databases">
        <authorList>
            <person name="Braso-Vives M."/>
        </authorList>
    </citation>
    <scope>NUCLEOTIDE SEQUENCE</scope>
</reference>
<protein>
    <submittedName>
        <fullName evidence="4">TRIM3 protein</fullName>
    </submittedName>
</protein>
<dbReference type="InterPro" id="IPR017907">
    <property type="entry name" value="Znf_RING_CS"/>
</dbReference>
<dbReference type="EMBL" id="OV696697">
    <property type="protein sequence ID" value="CAH1241179.1"/>
    <property type="molecule type" value="Genomic_DNA"/>
</dbReference>
<dbReference type="AlphaFoldDB" id="A0A8J9YT01"/>
<dbReference type="SUPFAM" id="SSF57850">
    <property type="entry name" value="RING/U-box"/>
    <property type="match status" value="1"/>
</dbReference>
<dbReference type="PROSITE" id="PS00518">
    <property type="entry name" value="ZF_RING_1"/>
    <property type="match status" value="1"/>
</dbReference>
<accession>A0A8J9YT01</accession>